<dbReference type="PROSITE" id="PS00101">
    <property type="entry name" value="HEXAPEP_TRANSFERASES"/>
    <property type="match status" value="1"/>
</dbReference>
<dbReference type="InterPro" id="IPR011004">
    <property type="entry name" value="Trimer_LpxA-like_sf"/>
</dbReference>
<keyword evidence="1" id="KW-0808">Transferase</keyword>
<gene>
    <name evidence="3" type="ORF">ACFPJ6_13960</name>
</gene>
<comment type="caution">
    <text evidence="3">The sequence shown here is derived from an EMBL/GenBank/DDBJ whole genome shotgun (WGS) entry which is preliminary data.</text>
</comment>
<keyword evidence="3" id="KW-0012">Acyltransferase</keyword>
<proteinExistence type="predicted"/>
<dbReference type="Proteomes" id="UP001596122">
    <property type="component" value="Unassembled WGS sequence"/>
</dbReference>
<evidence type="ECO:0000313" key="4">
    <source>
        <dbReference type="Proteomes" id="UP001596122"/>
    </source>
</evidence>
<evidence type="ECO:0000256" key="2">
    <source>
        <dbReference type="ARBA" id="ARBA00022737"/>
    </source>
</evidence>
<protein>
    <submittedName>
        <fullName evidence="3">Acyltransferase</fullName>
    </submittedName>
</protein>
<accession>A0ABW0GRM4</accession>
<keyword evidence="2" id="KW-0677">Repeat</keyword>
<dbReference type="PANTHER" id="PTHR23416:SF78">
    <property type="entry name" value="LIPOPOLYSACCHARIDE BIOSYNTHESIS O-ACETYL TRANSFERASE WBBJ-RELATED"/>
    <property type="match status" value="1"/>
</dbReference>
<sequence>MTTTTRAALRLLDPRTWLHVLRLVHLYAWGHVEERRLITAGPDLHMSPNVSLRNAERITVGQRVYIGERSALWAGDGSGRIRLGDGCVLAPEVFITASDYGSHWGTHIMDQPRRERDVVIGDGAWLGVRVVVVAGVTIGDGAIVGAGSVVTRDVPAGAIVVGSPARVVGFRDGAPQPEPV</sequence>
<evidence type="ECO:0000313" key="3">
    <source>
        <dbReference type="EMBL" id="MFC5381885.1"/>
    </source>
</evidence>
<name>A0ABW0GRM4_9MICO</name>
<dbReference type="CDD" id="cd04647">
    <property type="entry name" value="LbH_MAT_like"/>
    <property type="match status" value="1"/>
</dbReference>
<dbReference type="Pfam" id="PF14602">
    <property type="entry name" value="Hexapep_2"/>
    <property type="match status" value="1"/>
</dbReference>
<dbReference type="PANTHER" id="PTHR23416">
    <property type="entry name" value="SIALIC ACID SYNTHASE-RELATED"/>
    <property type="match status" value="1"/>
</dbReference>
<dbReference type="InterPro" id="IPR051159">
    <property type="entry name" value="Hexapeptide_acetyltransf"/>
</dbReference>
<dbReference type="InterPro" id="IPR018357">
    <property type="entry name" value="Hexapep_transf_CS"/>
</dbReference>
<dbReference type="GO" id="GO:0016746">
    <property type="term" value="F:acyltransferase activity"/>
    <property type="evidence" value="ECO:0007669"/>
    <property type="project" value="UniProtKB-KW"/>
</dbReference>
<evidence type="ECO:0000256" key="1">
    <source>
        <dbReference type="ARBA" id="ARBA00022679"/>
    </source>
</evidence>
<dbReference type="RefSeq" id="WP_340271053.1">
    <property type="nucleotide sequence ID" value="NZ_JBBEOG010000009.1"/>
</dbReference>
<reference evidence="4" key="1">
    <citation type="journal article" date="2019" name="Int. J. Syst. Evol. Microbiol.">
        <title>The Global Catalogue of Microorganisms (GCM) 10K type strain sequencing project: providing services to taxonomists for standard genome sequencing and annotation.</title>
        <authorList>
            <consortium name="The Broad Institute Genomics Platform"/>
            <consortium name="The Broad Institute Genome Sequencing Center for Infectious Disease"/>
            <person name="Wu L."/>
            <person name="Ma J."/>
        </authorList>
    </citation>
    <scope>NUCLEOTIDE SEQUENCE [LARGE SCALE GENOMIC DNA]</scope>
    <source>
        <strain evidence="4">CCUG 43114</strain>
    </source>
</reference>
<dbReference type="EMBL" id="JBHSLD010000013">
    <property type="protein sequence ID" value="MFC5381885.1"/>
    <property type="molecule type" value="Genomic_DNA"/>
</dbReference>
<dbReference type="InterPro" id="IPR001451">
    <property type="entry name" value="Hexapep"/>
</dbReference>
<keyword evidence="4" id="KW-1185">Reference proteome</keyword>
<dbReference type="Pfam" id="PF00132">
    <property type="entry name" value="Hexapep"/>
    <property type="match status" value="1"/>
</dbReference>
<dbReference type="SUPFAM" id="SSF51161">
    <property type="entry name" value="Trimeric LpxA-like enzymes"/>
    <property type="match status" value="1"/>
</dbReference>
<dbReference type="Gene3D" id="2.160.10.10">
    <property type="entry name" value="Hexapeptide repeat proteins"/>
    <property type="match status" value="1"/>
</dbReference>
<organism evidence="3 4">
    <name type="scientific">Aquipuribacter nitratireducens</name>
    <dbReference type="NCBI Taxonomy" id="650104"/>
    <lineage>
        <taxon>Bacteria</taxon>
        <taxon>Bacillati</taxon>
        <taxon>Actinomycetota</taxon>
        <taxon>Actinomycetes</taxon>
        <taxon>Micrococcales</taxon>
        <taxon>Intrasporangiaceae</taxon>
        <taxon>Aquipuribacter</taxon>
    </lineage>
</organism>